<sequence length="162" mass="18704">MVYRDPTPLDPNKKYTAAELAKFIMEKMYGKDTRLAMSLSLLKANEVAEWAREVAQEIIDGNFDEGELLTEIERKLNELEEQYAPDLSNLKNEIEQIGTTTITRTDDLLVSEADMPNKKIIFTRNKDKVVESVEEIKNDETIKTTYTRNNDGIIQQIDREML</sequence>
<name>A0A8S5PVR2_9CAUD</name>
<protein>
    <submittedName>
        <fullName evidence="1">Uncharacterized protein</fullName>
    </submittedName>
</protein>
<proteinExistence type="predicted"/>
<evidence type="ECO:0000313" key="1">
    <source>
        <dbReference type="EMBL" id="DAE10380.1"/>
    </source>
</evidence>
<organism evidence="1">
    <name type="scientific">Siphoviridae sp. ctwrX9</name>
    <dbReference type="NCBI Taxonomy" id="2825735"/>
    <lineage>
        <taxon>Viruses</taxon>
        <taxon>Duplodnaviria</taxon>
        <taxon>Heunggongvirae</taxon>
        <taxon>Uroviricota</taxon>
        <taxon>Caudoviricetes</taxon>
    </lineage>
</organism>
<reference evidence="1" key="1">
    <citation type="journal article" date="2021" name="Proc. Natl. Acad. Sci. U.S.A.">
        <title>A Catalog of Tens of Thousands of Viruses from Human Metagenomes Reveals Hidden Associations with Chronic Diseases.</title>
        <authorList>
            <person name="Tisza M.J."/>
            <person name="Buck C.B."/>
        </authorList>
    </citation>
    <scope>NUCLEOTIDE SEQUENCE</scope>
    <source>
        <strain evidence="1">CtwrX9</strain>
    </source>
</reference>
<accession>A0A8S5PVR2</accession>
<dbReference type="EMBL" id="BK015508">
    <property type="protein sequence ID" value="DAE10380.1"/>
    <property type="molecule type" value="Genomic_DNA"/>
</dbReference>